<evidence type="ECO:0000313" key="1">
    <source>
        <dbReference type="EMBL" id="PRP85989.1"/>
    </source>
</evidence>
<gene>
    <name evidence="1" type="ORF">PROFUN_05760</name>
</gene>
<dbReference type="Proteomes" id="UP000241769">
    <property type="component" value="Unassembled WGS sequence"/>
</dbReference>
<name>A0A2P6NPW2_9EUKA</name>
<comment type="caution">
    <text evidence="1">The sequence shown here is derived from an EMBL/GenBank/DDBJ whole genome shotgun (WGS) entry which is preliminary data.</text>
</comment>
<sequence length="47" mass="5012">MCIPSLPVHMSRRIAIPPPSTSTHIVQSYQLASNGLVAPNGVKLISE</sequence>
<reference evidence="1 2" key="1">
    <citation type="journal article" date="2018" name="Genome Biol. Evol.">
        <title>Multiple Roots of Fruiting Body Formation in Amoebozoa.</title>
        <authorList>
            <person name="Hillmann F."/>
            <person name="Forbes G."/>
            <person name="Novohradska S."/>
            <person name="Ferling I."/>
            <person name="Riege K."/>
            <person name="Groth M."/>
            <person name="Westermann M."/>
            <person name="Marz M."/>
            <person name="Spaller T."/>
            <person name="Winckler T."/>
            <person name="Schaap P."/>
            <person name="Glockner G."/>
        </authorList>
    </citation>
    <scope>NUCLEOTIDE SEQUENCE [LARGE SCALE GENOMIC DNA]</scope>
    <source>
        <strain evidence="1 2">Jena</strain>
    </source>
</reference>
<dbReference type="EMBL" id="MDYQ01000036">
    <property type="protein sequence ID" value="PRP85989.1"/>
    <property type="molecule type" value="Genomic_DNA"/>
</dbReference>
<dbReference type="AlphaFoldDB" id="A0A2P6NPW2"/>
<accession>A0A2P6NPW2</accession>
<keyword evidence="2" id="KW-1185">Reference proteome</keyword>
<evidence type="ECO:0000313" key="2">
    <source>
        <dbReference type="Proteomes" id="UP000241769"/>
    </source>
</evidence>
<dbReference type="InParanoid" id="A0A2P6NPW2"/>
<proteinExistence type="predicted"/>
<organism evidence="1 2">
    <name type="scientific">Planoprotostelium fungivorum</name>
    <dbReference type="NCBI Taxonomy" id="1890364"/>
    <lineage>
        <taxon>Eukaryota</taxon>
        <taxon>Amoebozoa</taxon>
        <taxon>Evosea</taxon>
        <taxon>Variosea</taxon>
        <taxon>Cavosteliida</taxon>
        <taxon>Cavosteliaceae</taxon>
        <taxon>Planoprotostelium</taxon>
    </lineage>
</organism>
<protein>
    <submittedName>
        <fullName evidence="1">Uncharacterized protein</fullName>
    </submittedName>
</protein>